<feature type="coiled-coil region" evidence="1">
    <location>
        <begin position="669"/>
        <end position="746"/>
    </location>
</feature>
<protein>
    <submittedName>
        <fullName evidence="3">AAA family ATPase</fullName>
    </submittedName>
</protein>
<dbReference type="InterPro" id="IPR038729">
    <property type="entry name" value="Rad50/SbcC_AAA"/>
</dbReference>
<dbReference type="Gene3D" id="3.40.50.300">
    <property type="entry name" value="P-loop containing nucleotide triphosphate hydrolases"/>
    <property type="match status" value="2"/>
</dbReference>
<accession>A0ABS5E8M9</accession>
<dbReference type="Proteomes" id="UP000677812">
    <property type="component" value="Unassembled WGS sequence"/>
</dbReference>
<sequence length="877" mass="98218">MSLYLRQIHIENFRRFRQPVRLDNLGDGLNVLIAPNEAGKSTLLEAVRAAFFVRTKGQSKQLKSYVPYGDKVGPSVAVDFALHGEQWRVEKRFVQSAKTTLNGPKGRSEGEDAEHLLREQLGAAVHGSGKKVEPEGALGLLWVRQAEALELTAPDELVRDRLRMTLEQEVGSILGGGAFNRVKERVEQLSARYGTARSRTQGLLPEVQARNDLAKAHYAQTKELYDALENHFSRLEQVRTRLKHVERDLRDEEDQQQRADLQNALKLAEGAAHRLQMRRVECDSARRVVLRLEALQKRADDLAQEKKSDQAALAILEKERCGAEEQVAEIHGKITTLGQDLHTQQEALHQQRESVRMAEQCHADYARAEALDAARGRYAQLISCEAALMEAERLSRAVISDELMAKLDSAEREVVEKRALMGMDGARVTLSGDLASVLVNGVEAEAGTLTIDQPMSVTIGETTLTLEPSLGTQRARHNLEAAQTRLAHVLKEVGVEDIETARQRNEQARHSAGRIQDLRERIISLCPADMVLGLSAGQDALKVLMASEGVDQRSVKDVKTLPDIQEMRMKLEGYEDNLLKMRTMFDVLNKQLKEMESYSQPLLLKSAQLTAALERNARDLERLAQDEDWADISVKIVQAKAHLSSVVLEVQDAESLVSVSNPDVIRRKIERLDQDREAAERTRAQLREDQSRLEATISADGGRGLAERLIAAEDEREAAEEAHLRIKDEVDTLQILRDVMDEARSEMGERFVRPVASRAKAYVEKILPGSDPGFDETLKLSRLMRGQHEEESEDLSKGTQEQLALMVRLAFADILQQQGQPVSLILDDPLVYADDARLDLMLDMLEQASKRLQIVILTCRERAFRSVSGQRLSLPCA</sequence>
<evidence type="ECO:0000256" key="1">
    <source>
        <dbReference type="SAM" id="Coils"/>
    </source>
</evidence>
<feature type="coiled-coil region" evidence="1">
    <location>
        <begin position="218"/>
        <end position="319"/>
    </location>
</feature>
<dbReference type="EMBL" id="JAGRQH010000005">
    <property type="protein sequence ID" value="MBR0560161.1"/>
    <property type="molecule type" value="Genomic_DNA"/>
</dbReference>
<proteinExistence type="predicted"/>
<keyword evidence="1" id="KW-0175">Coiled coil</keyword>
<dbReference type="SUPFAM" id="SSF52540">
    <property type="entry name" value="P-loop containing nucleoside triphosphate hydrolases"/>
    <property type="match status" value="1"/>
</dbReference>
<keyword evidence="4" id="KW-1185">Reference proteome</keyword>
<evidence type="ECO:0000259" key="2">
    <source>
        <dbReference type="Pfam" id="PF13476"/>
    </source>
</evidence>
<evidence type="ECO:0000313" key="3">
    <source>
        <dbReference type="EMBL" id="MBR0560161.1"/>
    </source>
</evidence>
<dbReference type="PANTHER" id="PTHR41259">
    <property type="entry name" value="DOUBLE-STRAND BREAK REPAIR RAD50 ATPASE, PUTATIVE-RELATED"/>
    <property type="match status" value="1"/>
</dbReference>
<dbReference type="InterPro" id="IPR027417">
    <property type="entry name" value="P-loop_NTPase"/>
</dbReference>
<comment type="caution">
    <text evidence="3">The sequence shown here is derived from an EMBL/GenBank/DDBJ whole genome shotgun (WGS) entry which is preliminary data.</text>
</comment>
<organism evidence="3 4">
    <name type="scientific">Neokomagataea anthophila</name>
    <dbReference type="NCBI Taxonomy" id="2826925"/>
    <lineage>
        <taxon>Bacteria</taxon>
        <taxon>Pseudomonadati</taxon>
        <taxon>Pseudomonadota</taxon>
        <taxon>Alphaproteobacteria</taxon>
        <taxon>Acetobacterales</taxon>
        <taxon>Acetobacteraceae</taxon>
        <taxon>Neokomagataea</taxon>
    </lineage>
</organism>
<feature type="domain" description="Rad50/SbcC-type AAA" evidence="2">
    <location>
        <begin position="7"/>
        <end position="308"/>
    </location>
</feature>
<reference evidence="3 4" key="1">
    <citation type="submission" date="2021-04" db="EMBL/GenBank/DDBJ databases">
        <title>The complete genome sequence of Neokomagataea sp. TBRC 2177.</title>
        <authorList>
            <person name="Charoenyingcharoen P."/>
            <person name="Yukphan P."/>
        </authorList>
    </citation>
    <scope>NUCLEOTIDE SEQUENCE [LARGE SCALE GENOMIC DNA]</scope>
    <source>
        <strain evidence="3 4">TBRC 2177</strain>
    </source>
</reference>
<dbReference type="RefSeq" id="WP_211682298.1">
    <property type="nucleotide sequence ID" value="NZ_JAGRQH010000005.1"/>
</dbReference>
<dbReference type="PANTHER" id="PTHR41259:SF1">
    <property type="entry name" value="DOUBLE-STRAND BREAK REPAIR RAD50 ATPASE, PUTATIVE-RELATED"/>
    <property type="match status" value="1"/>
</dbReference>
<dbReference type="Pfam" id="PF13476">
    <property type="entry name" value="AAA_23"/>
    <property type="match status" value="1"/>
</dbReference>
<name>A0ABS5E8M9_9PROT</name>
<gene>
    <name evidence="3" type="ORF">KB213_08870</name>
</gene>
<evidence type="ECO:0000313" key="4">
    <source>
        <dbReference type="Proteomes" id="UP000677812"/>
    </source>
</evidence>